<dbReference type="InterPro" id="IPR020806">
    <property type="entry name" value="PKS_PP-bd"/>
</dbReference>
<dbReference type="NCBIfam" id="TIGR01746">
    <property type="entry name" value="Thioester-redct"/>
    <property type="match status" value="1"/>
</dbReference>
<dbReference type="PIRSF" id="PIRSF001617">
    <property type="entry name" value="Alpha-AR"/>
    <property type="match status" value="1"/>
</dbReference>
<dbReference type="InterPro" id="IPR001242">
    <property type="entry name" value="Condensation_dom"/>
</dbReference>
<dbReference type="GO" id="GO:0031177">
    <property type="term" value="F:phosphopantetheine binding"/>
    <property type="evidence" value="ECO:0007669"/>
    <property type="project" value="InterPro"/>
</dbReference>
<dbReference type="PROSITE" id="PS50075">
    <property type="entry name" value="CARRIER"/>
    <property type="match status" value="1"/>
</dbReference>
<dbReference type="InterPro" id="IPR036736">
    <property type="entry name" value="ACP-like_sf"/>
</dbReference>
<dbReference type="SUPFAM" id="SSF56801">
    <property type="entry name" value="Acetyl-CoA synthetase-like"/>
    <property type="match status" value="1"/>
</dbReference>
<dbReference type="SUPFAM" id="SSF47336">
    <property type="entry name" value="ACP-like"/>
    <property type="match status" value="1"/>
</dbReference>
<dbReference type="Gene3D" id="2.30.38.10">
    <property type="entry name" value="Luciferase, Domain 3"/>
    <property type="match status" value="1"/>
</dbReference>
<evidence type="ECO:0000256" key="1">
    <source>
        <dbReference type="ARBA" id="ARBA00001957"/>
    </source>
</evidence>
<dbReference type="KEGG" id="apre:CNX65_18325"/>
<dbReference type="GO" id="GO:0009239">
    <property type="term" value="P:enterobactin biosynthetic process"/>
    <property type="evidence" value="ECO:0007669"/>
    <property type="project" value="TreeGrafter"/>
</dbReference>
<evidence type="ECO:0000256" key="3">
    <source>
        <dbReference type="ARBA" id="ARBA00022553"/>
    </source>
</evidence>
<keyword evidence="2" id="KW-0596">Phosphopantetheine</keyword>
<dbReference type="InterPro" id="IPR013120">
    <property type="entry name" value="FAR_NAD-bd"/>
</dbReference>
<dbReference type="InterPro" id="IPR020845">
    <property type="entry name" value="AMP-binding_CS"/>
</dbReference>
<dbReference type="InterPro" id="IPR006162">
    <property type="entry name" value="Ppantetheine_attach_site"/>
</dbReference>
<reference evidence="6" key="1">
    <citation type="submission" date="2017-09" db="EMBL/GenBank/DDBJ databases">
        <title>Complete Genome Sequence of ansamitocin-producing Bacterium Actinosynnema pretiosum X47.</title>
        <authorList>
            <person name="Cao G."/>
            <person name="Zong G."/>
            <person name="Zhong C."/>
            <person name="Fu J."/>
        </authorList>
    </citation>
    <scope>NUCLEOTIDE SEQUENCE [LARGE SCALE GENOMIC DNA]</scope>
    <source>
        <strain evidence="6">X47</strain>
    </source>
</reference>
<dbReference type="Pfam" id="PF00550">
    <property type="entry name" value="PP-binding"/>
    <property type="match status" value="1"/>
</dbReference>
<dbReference type="Gene3D" id="3.40.50.980">
    <property type="match status" value="2"/>
</dbReference>
<dbReference type="Gene3D" id="3.30.559.30">
    <property type="entry name" value="Nonribosomal peptide synthetase, condensation domain"/>
    <property type="match status" value="1"/>
</dbReference>
<dbReference type="CDD" id="cd05235">
    <property type="entry name" value="SDR_e1"/>
    <property type="match status" value="1"/>
</dbReference>
<dbReference type="PROSITE" id="PS00455">
    <property type="entry name" value="AMP_BINDING"/>
    <property type="match status" value="1"/>
</dbReference>
<dbReference type="FunFam" id="3.40.50.980:FF:000001">
    <property type="entry name" value="Non-ribosomal peptide synthetase"/>
    <property type="match status" value="1"/>
</dbReference>
<dbReference type="InterPro" id="IPR000873">
    <property type="entry name" value="AMP-dep_synth/lig_dom"/>
</dbReference>
<dbReference type="GO" id="GO:0047527">
    <property type="term" value="F:2,3-dihydroxybenzoate-serine ligase activity"/>
    <property type="evidence" value="ECO:0007669"/>
    <property type="project" value="TreeGrafter"/>
</dbReference>
<dbReference type="GO" id="GO:0009366">
    <property type="term" value="C:enterobactin synthetase complex"/>
    <property type="evidence" value="ECO:0007669"/>
    <property type="project" value="TreeGrafter"/>
</dbReference>
<dbReference type="PANTHER" id="PTHR45527">
    <property type="entry name" value="NONRIBOSOMAL PEPTIDE SYNTHETASE"/>
    <property type="match status" value="1"/>
</dbReference>
<evidence type="ECO:0000256" key="4">
    <source>
        <dbReference type="ARBA" id="ARBA00022598"/>
    </source>
</evidence>
<dbReference type="PROSITE" id="PS00012">
    <property type="entry name" value="PHOSPHOPANTETHEINE"/>
    <property type="match status" value="1"/>
</dbReference>
<dbReference type="GO" id="GO:0005829">
    <property type="term" value="C:cytosol"/>
    <property type="evidence" value="ECO:0007669"/>
    <property type="project" value="TreeGrafter"/>
</dbReference>
<dbReference type="CDD" id="cd19531">
    <property type="entry name" value="LCL_NRPS-like"/>
    <property type="match status" value="1"/>
</dbReference>
<sequence length="1482" mass="160256">MSQQHELNSMTPDEKRALLARLLDTSAEATPSNLSLEQRRLWVLLQLDDSKPWQVATAVRLRGRVDPAALQQALVAAVQRHEVLRATFREVDGHPLATTAPVVSLRLPVTELDPADIPGELARVVAAETRTRFDLAKGPLVRASLLRIAADDHVLLITAHQMVADQRSVRLLTDEVLTTYAGGAADTTPADFHAVVTAQREWVDGDEAIKDIEYWREQLAALPALELPTDRTRPPMKTIAGAAVSVPVPEATTAALDAHASATGADHAHLLLAAYASVLSRYSQQDDLAIGVAVPATWHADGTSLIGPLENALPLRLELTGDETLERLLERTAAVSAEATAHGRLSFDRIVEAAQPQRDLSHTPLFQVSFSYQRQPESVELPGATAVPVDLPVTWTAHDIDLVATRRGPALALRAQYNTDLFDRDTVERLLGHVLLLLDSALAEPTRPLAEFALLSERERELVVRTWNDTRTEHDRTRTLHGLVEAAAEAHPGAVAVVAGDAELTYGSLDARANALASELIAAGAAAETRVGVLVDRTPHAVVGLLGVLKAGGAYVPLDPTYPADRLAFILADAAITTVVGSEAVLAGLPEQLSGLTRIAVPTADPATSARPSTTVDPADLAYVIYTSGSTGRPKGVAVEHRQIVHSTEARSACAGPGLPERYLVLAPLTFDASGGGLYWTLASGGTVVLPTEAEVLDPRLLGALIRSREVTHVDGVPSQYAVLLETDPQAHDSVRTTILAGEALPPALIGEHFRRNPGSALFNEYGPTEAAVWASVHAVRPEDGEATRVPIGRPIPNTRLHLLDANLNPVAPGVPGELYIGGEGVARGYVNRPAMTAERFLPDPFSADPGARLYRTGDLARHRADGAVEFLGRADTQVKIRGFRIELSEIENVLLRHPLVAEAVVTVREDQPGVPRLVAHVVPVIGRVLTQDTLVTHVLGQIPDYMVPSAFVSLERMPLTRHGKIDTAALPAPVEIAAGGFVEPRTQLEAEIAETFAAVLGLRQISATADFFSLGGNSLLVARLAAQLSREHDVELPIDEIFRVPTVEGIARAVEVHQRRRDNVDSAALYAQQVAELVADVRLDPAIVPDGLPNADWFSPKNILVTGATGYLGAFLAVELVQRTSATVHCLVRGESQDAAWDRLEEVLRKYRAWDESYRTRMRVVTGDLSKPRLGLGEAEYATLATDLDAIYHSGAIVNFTYPYEAMKAANVLGTEELLRLATTTTLKAFHFVSSVDVFMGTGAERPFTEEDLGDRPVKVPTGYPRTKWVAEKIVVIARDRGVPVTVQRPWMITGHTETGASHDTDYLYVYLKGFLDLGVLPLYNDVINAVPVDYTAAAIVHTSLQEENLGKNFNITNPEPTTMQQCYQWLRSFGYDLNVVDEEEARRQALAVDEDHVLYPLTPILRVASMRHAALDPELQQQVDPMDECRVLLAALEGSGISCPPVNEQWAHSCFSFLVENGYLPAPGDVNAPTTSESLA</sequence>
<proteinExistence type="predicted"/>
<dbReference type="InterPro" id="IPR036291">
    <property type="entry name" value="NAD(P)-bd_dom_sf"/>
</dbReference>
<dbReference type="Gene3D" id="1.10.1200.10">
    <property type="entry name" value="ACP-like"/>
    <property type="match status" value="1"/>
</dbReference>
<dbReference type="Pfam" id="PF00668">
    <property type="entry name" value="Condensation"/>
    <property type="match status" value="1"/>
</dbReference>
<dbReference type="GO" id="GO:0008610">
    <property type="term" value="P:lipid biosynthetic process"/>
    <property type="evidence" value="ECO:0007669"/>
    <property type="project" value="UniProtKB-ARBA"/>
</dbReference>
<protein>
    <submittedName>
        <fullName evidence="6">Non-ribosomal peptide synthetase</fullName>
    </submittedName>
</protein>
<keyword evidence="3" id="KW-0597">Phosphoprotein</keyword>
<accession>A0A290Z7K1</accession>
<keyword evidence="7" id="KW-1185">Reference proteome</keyword>
<dbReference type="Pfam" id="PF00501">
    <property type="entry name" value="AMP-binding"/>
    <property type="match status" value="1"/>
</dbReference>
<dbReference type="Gene3D" id="3.30.559.10">
    <property type="entry name" value="Chloramphenicol acetyltransferase-like domain"/>
    <property type="match status" value="1"/>
</dbReference>
<dbReference type="Gene3D" id="3.30.300.30">
    <property type="match status" value="1"/>
</dbReference>
<dbReference type="SUPFAM" id="SSF52777">
    <property type="entry name" value="CoA-dependent acyltransferases"/>
    <property type="match status" value="2"/>
</dbReference>
<dbReference type="InterPro" id="IPR045851">
    <property type="entry name" value="AMP-bd_C_sf"/>
</dbReference>
<evidence type="ECO:0000256" key="2">
    <source>
        <dbReference type="ARBA" id="ARBA00022450"/>
    </source>
</evidence>
<dbReference type="SMART" id="SM00823">
    <property type="entry name" value="PKS_PP"/>
    <property type="match status" value="1"/>
</dbReference>
<keyword evidence="4" id="KW-0436">Ligase</keyword>
<evidence type="ECO:0000313" key="7">
    <source>
        <dbReference type="Proteomes" id="UP000218505"/>
    </source>
</evidence>
<dbReference type="FunFam" id="3.40.50.12780:FF:000012">
    <property type="entry name" value="Non-ribosomal peptide synthetase"/>
    <property type="match status" value="1"/>
</dbReference>
<dbReference type="RefSeq" id="WP_096494684.1">
    <property type="nucleotide sequence ID" value="NZ_CP023445.1"/>
</dbReference>
<feature type="domain" description="Carrier" evidence="5">
    <location>
        <begin position="984"/>
        <end position="1059"/>
    </location>
</feature>
<evidence type="ECO:0000313" key="6">
    <source>
        <dbReference type="EMBL" id="ATE55000.1"/>
    </source>
</evidence>
<dbReference type="InterPro" id="IPR010080">
    <property type="entry name" value="Thioester_reductase-like_dom"/>
</dbReference>
<dbReference type="InterPro" id="IPR010071">
    <property type="entry name" value="AA_adenyl_dom"/>
</dbReference>
<dbReference type="InterPro" id="IPR025110">
    <property type="entry name" value="AMP-bd_C"/>
</dbReference>
<organism evidence="6 7">
    <name type="scientific">Actinosynnema pretiosum</name>
    <dbReference type="NCBI Taxonomy" id="42197"/>
    <lineage>
        <taxon>Bacteria</taxon>
        <taxon>Bacillati</taxon>
        <taxon>Actinomycetota</taxon>
        <taxon>Actinomycetes</taxon>
        <taxon>Pseudonocardiales</taxon>
        <taxon>Pseudonocardiaceae</taxon>
        <taxon>Actinosynnema</taxon>
    </lineage>
</organism>
<comment type="cofactor">
    <cofactor evidence="1">
        <name>pantetheine 4'-phosphate</name>
        <dbReference type="ChEBI" id="CHEBI:47942"/>
    </cofactor>
</comment>
<gene>
    <name evidence="6" type="ORF">CNX65_18325</name>
</gene>
<dbReference type="CDD" id="cd05930">
    <property type="entry name" value="A_NRPS"/>
    <property type="match status" value="1"/>
</dbReference>
<dbReference type="InterPro" id="IPR009081">
    <property type="entry name" value="PP-bd_ACP"/>
</dbReference>
<dbReference type="PANTHER" id="PTHR45527:SF1">
    <property type="entry name" value="FATTY ACID SYNTHASE"/>
    <property type="match status" value="1"/>
</dbReference>
<dbReference type="GO" id="GO:0043041">
    <property type="term" value="P:amino acid activation for nonribosomal peptide biosynthetic process"/>
    <property type="evidence" value="ECO:0007669"/>
    <property type="project" value="TreeGrafter"/>
</dbReference>
<dbReference type="Pfam" id="PF13193">
    <property type="entry name" value="AMP-binding_C"/>
    <property type="match status" value="1"/>
</dbReference>
<dbReference type="SUPFAM" id="SSF51735">
    <property type="entry name" value="NAD(P)-binding Rossmann-fold domains"/>
    <property type="match status" value="1"/>
</dbReference>
<dbReference type="Proteomes" id="UP000218505">
    <property type="component" value="Chromosome"/>
</dbReference>
<dbReference type="NCBIfam" id="TIGR01733">
    <property type="entry name" value="AA-adenyl-dom"/>
    <property type="match status" value="1"/>
</dbReference>
<dbReference type="FunFam" id="2.30.38.10:FF:000001">
    <property type="entry name" value="Non-ribosomal peptide synthetase PvdI"/>
    <property type="match status" value="1"/>
</dbReference>
<dbReference type="Pfam" id="PF07993">
    <property type="entry name" value="NAD_binding_4"/>
    <property type="match status" value="1"/>
</dbReference>
<name>A0A290Z7K1_9PSEU</name>
<dbReference type="Gene3D" id="3.40.50.720">
    <property type="entry name" value="NAD(P)-binding Rossmann-like Domain"/>
    <property type="match status" value="1"/>
</dbReference>
<dbReference type="EMBL" id="CP023445">
    <property type="protein sequence ID" value="ATE55000.1"/>
    <property type="molecule type" value="Genomic_DNA"/>
</dbReference>
<evidence type="ECO:0000259" key="5">
    <source>
        <dbReference type="PROSITE" id="PS50075"/>
    </source>
</evidence>
<dbReference type="FunFam" id="3.30.300.30:FF:000010">
    <property type="entry name" value="Enterobactin synthetase component F"/>
    <property type="match status" value="1"/>
</dbReference>
<dbReference type="InterPro" id="IPR023213">
    <property type="entry name" value="CAT-like_dom_sf"/>
</dbReference>